<feature type="chain" id="PRO_5046975733" description="Lipoprotein" evidence="1">
    <location>
        <begin position="20"/>
        <end position="188"/>
    </location>
</feature>
<feature type="signal peptide" evidence="1">
    <location>
        <begin position="1"/>
        <end position="19"/>
    </location>
</feature>
<evidence type="ECO:0000313" key="3">
    <source>
        <dbReference type="Proteomes" id="UP000724686"/>
    </source>
</evidence>
<reference evidence="2 3" key="1">
    <citation type="submission" date="2021-02" db="EMBL/GenBank/DDBJ databases">
        <title>Leptospira ainlahdjerensis sp. nov., Leptospira ainazelensis sp. nov., Leptospira abararensis sp. nov. and Leptospira chreensis sp. nov., four new species isolated from water sources in Algeria.</title>
        <authorList>
            <person name="Amara Korba A."/>
            <person name="Kainiu M."/>
            <person name="Vincent A.T."/>
            <person name="Mariet J.-F."/>
            <person name="Veyrier F.J."/>
            <person name="Goarant C."/>
            <person name="Picardeau M."/>
        </authorList>
    </citation>
    <scope>NUCLEOTIDE SEQUENCE [LARGE SCALE GENOMIC DNA]</scope>
    <source>
        <strain evidence="2 3">201903070</strain>
    </source>
</reference>
<gene>
    <name evidence="2" type="ORF">JWG45_08495</name>
</gene>
<evidence type="ECO:0000256" key="1">
    <source>
        <dbReference type="SAM" id="SignalP"/>
    </source>
</evidence>
<accession>A0ABS2UBK9</accession>
<evidence type="ECO:0000313" key="2">
    <source>
        <dbReference type="EMBL" id="MBM9577189.1"/>
    </source>
</evidence>
<name>A0ABS2UBK9_9LEPT</name>
<sequence length="188" mass="22816">MTLKTGILLLSAFILFSCATKPEMTFESVKKGENLDRVPSISLEEFFQIWIRNRKHVKIMVNAYKLFQDSKFVYFGKKEFGFFSSNTHFFKIDREMLEREFPAYEEFDCSDLKDLFWKQILPFEDKDFWKSYRTVDKNRCGMKYQFFLMNQKIVLDAYWDLENCRDLTSLSEKKYRAVYDLKKKKFQE</sequence>
<keyword evidence="3" id="KW-1185">Reference proteome</keyword>
<proteinExistence type="predicted"/>
<dbReference type="EMBL" id="JAFFPU010000031">
    <property type="protein sequence ID" value="MBM9577189.1"/>
    <property type="molecule type" value="Genomic_DNA"/>
</dbReference>
<comment type="caution">
    <text evidence="2">The sequence shown here is derived from an EMBL/GenBank/DDBJ whole genome shotgun (WGS) entry which is preliminary data.</text>
</comment>
<dbReference type="PROSITE" id="PS51257">
    <property type="entry name" value="PROKAR_LIPOPROTEIN"/>
    <property type="match status" value="1"/>
</dbReference>
<keyword evidence="1" id="KW-0732">Signal</keyword>
<evidence type="ECO:0008006" key="4">
    <source>
        <dbReference type="Google" id="ProtNLM"/>
    </source>
</evidence>
<organism evidence="2 3">
    <name type="scientific">Leptospira ainlahdjerensis</name>
    <dbReference type="NCBI Taxonomy" id="2810033"/>
    <lineage>
        <taxon>Bacteria</taxon>
        <taxon>Pseudomonadati</taxon>
        <taxon>Spirochaetota</taxon>
        <taxon>Spirochaetia</taxon>
        <taxon>Leptospirales</taxon>
        <taxon>Leptospiraceae</taxon>
        <taxon>Leptospira</taxon>
    </lineage>
</organism>
<protein>
    <recommendedName>
        <fullName evidence="4">Lipoprotein</fullName>
    </recommendedName>
</protein>
<dbReference type="Proteomes" id="UP000724686">
    <property type="component" value="Unassembled WGS sequence"/>
</dbReference>